<dbReference type="InterPro" id="IPR045266">
    <property type="entry name" value="DOH_DOMON"/>
</dbReference>
<evidence type="ECO:0000313" key="17">
    <source>
        <dbReference type="RefSeq" id="XP_019055073.1"/>
    </source>
</evidence>
<dbReference type="eggNOG" id="KOG4293">
    <property type="taxonomic scope" value="Eukaryota"/>
</dbReference>
<dbReference type="RefSeq" id="XP_019055073.1">
    <property type="nucleotide sequence ID" value="XM_019199528.1"/>
</dbReference>
<dbReference type="CDD" id="cd08760">
    <property type="entry name" value="Cyt_b561_FRRS1_like"/>
    <property type="match status" value="1"/>
</dbReference>
<dbReference type="InterPro" id="IPR005018">
    <property type="entry name" value="DOMON_domain"/>
</dbReference>
<evidence type="ECO:0000256" key="8">
    <source>
        <dbReference type="SAM" id="Phobius"/>
    </source>
</evidence>
<keyword evidence="6 8" id="KW-1133">Transmembrane helix</keyword>
<comment type="subcellular location">
    <subcellularLocation>
        <location evidence="1">Membrane</location>
    </subcellularLocation>
</comment>
<dbReference type="PROSITE" id="PS50939">
    <property type="entry name" value="CYTOCHROME_B561"/>
    <property type="match status" value="1"/>
</dbReference>
<gene>
    <name evidence="13 14 15 16 17" type="primary">LOC104607831</name>
</gene>
<dbReference type="Pfam" id="PF03351">
    <property type="entry name" value="DOMON"/>
    <property type="match status" value="1"/>
</dbReference>
<dbReference type="SMART" id="SM00665">
    <property type="entry name" value="B561"/>
    <property type="match status" value="1"/>
</dbReference>
<evidence type="ECO:0000256" key="9">
    <source>
        <dbReference type="SAM" id="SignalP"/>
    </source>
</evidence>
<feature type="transmembrane region" description="Helical" evidence="8">
    <location>
        <begin position="348"/>
        <end position="370"/>
    </location>
</feature>
<dbReference type="KEGG" id="nnu:104607831"/>
<feature type="chain" id="PRO_5010665315" evidence="9">
    <location>
        <begin position="30"/>
        <end position="384"/>
    </location>
</feature>
<evidence type="ECO:0000313" key="13">
    <source>
        <dbReference type="RefSeq" id="XP_010271874.1"/>
    </source>
</evidence>
<dbReference type="OrthoDB" id="19261at2759"/>
<organism evidence="12 13">
    <name type="scientific">Nelumbo nucifera</name>
    <name type="common">Sacred lotus</name>
    <dbReference type="NCBI Taxonomy" id="4432"/>
    <lineage>
        <taxon>Eukaryota</taxon>
        <taxon>Viridiplantae</taxon>
        <taxon>Streptophyta</taxon>
        <taxon>Embryophyta</taxon>
        <taxon>Tracheophyta</taxon>
        <taxon>Spermatophyta</taxon>
        <taxon>Magnoliopsida</taxon>
        <taxon>Proteales</taxon>
        <taxon>Nelumbonaceae</taxon>
        <taxon>Nelumbo</taxon>
    </lineage>
</organism>
<dbReference type="STRING" id="4432.A0A1U8B6L4"/>
<reference evidence="13 14" key="1">
    <citation type="submission" date="2025-04" db="UniProtKB">
        <authorList>
            <consortium name="RefSeq"/>
        </authorList>
    </citation>
    <scope>IDENTIFICATION</scope>
</reference>
<evidence type="ECO:0000256" key="2">
    <source>
        <dbReference type="ARBA" id="ARBA00022448"/>
    </source>
</evidence>
<evidence type="ECO:0000313" key="15">
    <source>
        <dbReference type="RefSeq" id="XP_010271877.1"/>
    </source>
</evidence>
<dbReference type="SMART" id="SM00664">
    <property type="entry name" value="DoH"/>
    <property type="match status" value="1"/>
</dbReference>
<dbReference type="InterPro" id="IPR006593">
    <property type="entry name" value="Cyt_b561/ferric_Rdtase_TM"/>
</dbReference>
<dbReference type="Gene3D" id="1.20.120.1770">
    <property type="match status" value="1"/>
</dbReference>
<dbReference type="AlphaFoldDB" id="A0A1U8B6L4"/>
<dbReference type="PANTHER" id="PTHR23130">
    <property type="entry name" value="CYTOCHROME B561 AND DOMON DOMAIN-CONTAINING PROTEIN"/>
    <property type="match status" value="1"/>
</dbReference>
<feature type="transmembrane region" description="Helical" evidence="8">
    <location>
        <begin position="247"/>
        <end position="270"/>
    </location>
</feature>
<evidence type="ECO:0000256" key="5">
    <source>
        <dbReference type="ARBA" id="ARBA00022982"/>
    </source>
</evidence>
<evidence type="ECO:0000259" key="11">
    <source>
        <dbReference type="PROSITE" id="PS50939"/>
    </source>
</evidence>
<keyword evidence="3 8" id="KW-0812">Transmembrane</keyword>
<keyword evidence="5" id="KW-0249">Electron transport</keyword>
<evidence type="ECO:0000313" key="12">
    <source>
        <dbReference type="Proteomes" id="UP000189703"/>
    </source>
</evidence>
<evidence type="ECO:0000256" key="7">
    <source>
        <dbReference type="ARBA" id="ARBA00023136"/>
    </source>
</evidence>
<dbReference type="Proteomes" id="UP000189703">
    <property type="component" value="Unplaced"/>
</dbReference>
<name>A0A1U8B6L4_NELNU</name>
<feature type="domain" description="DOMON" evidence="10">
    <location>
        <begin position="61"/>
        <end position="177"/>
    </location>
</feature>
<evidence type="ECO:0000259" key="10">
    <source>
        <dbReference type="PROSITE" id="PS50836"/>
    </source>
</evidence>
<keyword evidence="2" id="KW-0813">Transport</keyword>
<feature type="transmembrane region" description="Helical" evidence="8">
    <location>
        <begin position="315"/>
        <end position="336"/>
    </location>
</feature>
<dbReference type="RefSeq" id="XP_010271874.1">
    <property type="nucleotide sequence ID" value="XM_010273572.2"/>
</dbReference>
<dbReference type="CDD" id="cd09631">
    <property type="entry name" value="DOMON_DOH"/>
    <property type="match status" value="1"/>
</dbReference>
<keyword evidence="12" id="KW-1185">Reference proteome</keyword>
<evidence type="ECO:0000256" key="4">
    <source>
        <dbReference type="ARBA" id="ARBA00022729"/>
    </source>
</evidence>
<feature type="signal peptide" evidence="9">
    <location>
        <begin position="1"/>
        <end position="29"/>
    </location>
</feature>
<dbReference type="PANTHER" id="PTHR23130:SF115">
    <property type="entry name" value="OS01G0680900 PROTEIN"/>
    <property type="match status" value="1"/>
</dbReference>
<feature type="domain" description="Cytochrome b561" evidence="11">
    <location>
        <begin position="180"/>
        <end position="374"/>
    </location>
</feature>
<dbReference type="RefSeq" id="XP_010271876.1">
    <property type="nucleotide sequence ID" value="XM_010273574.2"/>
</dbReference>
<dbReference type="OMA" id="RYAREYD"/>
<dbReference type="Pfam" id="PF03188">
    <property type="entry name" value="Cytochrom_B561"/>
    <property type="match status" value="1"/>
</dbReference>
<keyword evidence="4 9" id="KW-0732">Signal</keyword>
<feature type="transmembrane region" description="Helical" evidence="8">
    <location>
        <begin position="282"/>
        <end position="303"/>
    </location>
</feature>
<dbReference type="GeneID" id="104607831"/>
<dbReference type="RefSeq" id="XP_010271877.1">
    <property type="nucleotide sequence ID" value="XM_010273575.2"/>
</dbReference>
<evidence type="ECO:0000256" key="6">
    <source>
        <dbReference type="ARBA" id="ARBA00022989"/>
    </source>
</evidence>
<proteinExistence type="predicted"/>
<accession>A0A1U8B6L4</accession>
<evidence type="ECO:0000313" key="16">
    <source>
        <dbReference type="RefSeq" id="XP_019055072.1"/>
    </source>
</evidence>
<keyword evidence="7 8" id="KW-0472">Membrane</keyword>
<evidence type="ECO:0000313" key="14">
    <source>
        <dbReference type="RefSeq" id="XP_010271876.1"/>
    </source>
</evidence>
<evidence type="ECO:0000256" key="1">
    <source>
        <dbReference type="ARBA" id="ARBA00004370"/>
    </source>
</evidence>
<dbReference type="PROSITE" id="PS50836">
    <property type="entry name" value="DOMON"/>
    <property type="match status" value="1"/>
</dbReference>
<protein>
    <submittedName>
        <fullName evidence="13 14">Cytochrome b561 and DOMON domain-containing protein At3g61750-like</fullName>
    </submittedName>
</protein>
<dbReference type="GO" id="GO:0016020">
    <property type="term" value="C:membrane"/>
    <property type="evidence" value="ECO:0007669"/>
    <property type="project" value="UniProtKB-SubCell"/>
</dbReference>
<evidence type="ECO:0000256" key="3">
    <source>
        <dbReference type="ARBA" id="ARBA00022692"/>
    </source>
</evidence>
<sequence>MKIFPQKQSDPMPVLVFIVLGLFAVATSAEEDPLLLSDACGRDISTLLPPPYSNSSFFTCASVWNTFILRHSQSDNILTIIVSAVYTSGWIGLGFSKDGMMVGSSAMVGWIDEFGRAICKQYYLQGLTQSEVIPDKGELHLTDVPTVAILHGATIYVGFQLKLAGRLSRQQILLAFGSEYPVQNQLCHHDDKTTIVFDFSAGYMANAPISIDDMKKNHGALGIIAWGVLLPAGAIAARYFRHLDPNWYYAHIFIQSMGFIIGLSGVLSGIQLHGKMRVDIPIHRGIGLFLLLLTMLQVMAFFLRPSKDSKFRRCWKCYHHVAGRLILFLGALNIALGIQDGSADYCWSIAYGFILAMVLITVSVLEVLLWTRRCERKTEPPASK</sequence>
<dbReference type="RefSeq" id="XP_019055072.1">
    <property type="nucleotide sequence ID" value="XM_019199527.1"/>
</dbReference>